<dbReference type="PROSITE" id="PS50011">
    <property type="entry name" value="PROTEIN_KINASE_DOM"/>
    <property type="match status" value="1"/>
</dbReference>
<dbReference type="InterPro" id="IPR011009">
    <property type="entry name" value="Kinase-like_dom_sf"/>
</dbReference>
<dbReference type="Gene3D" id="1.10.510.10">
    <property type="entry name" value="Transferase(Phosphotransferase) domain 1"/>
    <property type="match status" value="1"/>
</dbReference>
<keyword evidence="1" id="KW-0067">ATP-binding</keyword>
<keyword evidence="6" id="KW-1185">Reference proteome</keyword>
<evidence type="ECO:0000256" key="3">
    <source>
        <dbReference type="SAM" id="Phobius"/>
    </source>
</evidence>
<dbReference type="GO" id="GO:0007165">
    <property type="term" value="P:signal transduction"/>
    <property type="evidence" value="ECO:0007669"/>
    <property type="project" value="TreeGrafter"/>
</dbReference>
<keyword evidence="5" id="KW-0808">Transferase</keyword>
<dbReference type="PROSITE" id="PS00107">
    <property type="entry name" value="PROTEIN_KINASE_ATP"/>
    <property type="match status" value="1"/>
</dbReference>
<evidence type="ECO:0000259" key="4">
    <source>
        <dbReference type="PROSITE" id="PS50011"/>
    </source>
</evidence>
<keyword evidence="3" id="KW-1133">Transmembrane helix</keyword>
<proteinExistence type="predicted"/>
<accession>A0A1I7KQC8</accession>
<keyword evidence="5" id="KW-0723">Serine/threonine-protein kinase</keyword>
<feature type="region of interest" description="Disordered" evidence="2">
    <location>
        <begin position="255"/>
        <end position="298"/>
    </location>
</feature>
<dbReference type="SMART" id="SM00220">
    <property type="entry name" value="S_TKc"/>
    <property type="match status" value="1"/>
</dbReference>
<dbReference type="Proteomes" id="UP000183508">
    <property type="component" value="Unassembled WGS sequence"/>
</dbReference>
<dbReference type="InterPro" id="IPR052751">
    <property type="entry name" value="Plant_MAPKKK"/>
</dbReference>
<dbReference type="AlphaFoldDB" id="A0A1I7KQC8"/>
<gene>
    <name evidence="5" type="ORF">SAMN05421543_11812</name>
</gene>
<sequence>MQCGDWVVGKWTGEPFQVERPLGTGANGEVYLVRTRRGLAAVKVCPNASDIALEWAVLERLHRVSGTFPKPMWIDDHGPSAFFYVMEWIPGTPLSQAAARLTGHAAAAVVRGIAEGLAELHAAGYAFCDLKPDNIVIAGDPPHVRFVDAGGVTPFGRSVRQFTPYYDRAFWGLGTRRAEPSYDVTALALVIVICLGGLAPPVSLTGQTPAQRQSWLRRGIRRWPEGVRPLLEQALAGRMDARQFAAAWCRQAAARPARPGPRVPTAPGHPTASRGRPAVAGASASVAAGRGPGAGRKRGRDWTEWLMWISLIGALTSTACAWLTSLGWLR</sequence>
<dbReference type="InterPro" id="IPR000719">
    <property type="entry name" value="Prot_kinase_dom"/>
</dbReference>
<dbReference type="EMBL" id="FPBV01000018">
    <property type="protein sequence ID" value="SFU99652.1"/>
    <property type="molecule type" value="Genomic_DNA"/>
</dbReference>
<keyword evidence="3" id="KW-0812">Transmembrane</keyword>
<reference evidence="6" key="1">
    <citation type="submission" date="2016-10" db="EMBL/GenBank/DDBJ databases">
        <authorList>
            <person name="Varghese N."/>
        </authorList>
    </citation>
    <scope>NUCLEOTIDE SEQUENCE [LARGE SCALE GENOMIC DNA]</scope>
    <source>
        <strain evidence="6">DSM 17980</strain>
    </source>
</reference>
<feature type="domain" description="Protein kinase" evidence="4">
    <location>
        <begin position="16"/>
        <end position="272"/>
    </location>
</feature>
<dbReference type="STRING" id="392015.SAMN05421543_11812"/>
<keyword evidence="1" id="KW-0547">Nucleotide-binding</keyword>
<dbReference type="GO" id="GO:0005524">
    <property type="term" value="F:ATP binding"/>
    <property type="evidence" value="ECO:0007669"/>
    <property type="project" value="UniProtKB-UniRule"/>
</dbReference>
<dbReference type="GO" id="GO:0004674">
    <property type="term" value="F:protein serine/threonine kinase activity"/>
    <property type="evidence" value="ECO:0007669"/>
    <property type="project" value="UniProtKB-KW"/>
</dbReference>
<keyword evidence="3" id="KW-0472">Membrane</keyword>
<evidence type="ECO:0000256" key="2">
    <source>
        <dbReference type="SAM" id="MobiDB-lite"/>
    </source>
</evidence>
<dbReference type="SUPFAM" id="SSF56112">
    <property type="entry name" value="Protein kinase-like (PK-like)"/>
    <property type="match status" value="1"/>
</dbReference>
<dbReference type="PANTHER" id="PTHR48011">
    <property type="entry name" value="CCR4-NOT TRANSCRIPTIONAL COMPLEX SUBUNIT CAF120-RELATED"/>
    <property type="match status" value="1"/>
</dbReference>
<dbReference type="PANTHER" id="PTHR48011:SF51">
    <property type="entry name" value="PROTEIN KINASE SUPERFAMILY PROTEIN"/>
    <property type="match status" value="1"/>
</dbReference>
<protein>
    <submittedName>
        <fullName evidence="5">Serine/threonine protein kinase</fullName>
    </submittedName>
</protein>
<keyword evidence="5" id="KW-0418">Kinase</keyword>
<name>A0A1I7KQC8_9BACL</name>
<evidence type="ECO:0000256" key="1">
    <source>
        <dbReference type="PROSITE-ProRule" id="PRU10141"/>
    </source>
</evidence>
<feature type="transmembrane region" description="Helical" evidence="3">
    <location>
        <begin position="305"/>
        <end position="329"/>
    </location>
</feature>
<dbReference type="RefSeq" id="WP_175511543.1">
    <property type="nucleotide sequence ID" value="NZ_FPBV01000018.1"/>
</dbReference>
<dbReference type="Pfam" id="PF00069">
    <property type="entry name" value="Pkinase"/>
    <property type="match status" value="1"/>
</dbReference>
<dbReference type="eggNOG" id="COG0515">
    <property type="taxonomic scope" value="Bacteria"/>
</dbReference>
<evidence type="ECO:0000313" key="6">
    <source>
        <dbReference type="Proteomes" id="UP000183508"/>
    </source>
</evidence>
<feature type="compositionally biased region" description="Low complexity" evidence="2">
    <location>
        <begin position="272"/>
        <end position="289"/>
    </location>
</feature>
<evidence type="ECO:0000313" key="5">
    <source>
        <dbReference type="EMBL" id="SFU99652.1"/>
    </source>
</evidence>
<feature type="binding site" evidence="1">
    <location>
        <position position="43"/>
    </location>
    <ligand>
        <name>ATP</name>
        <dbReference type="ChEBI" id="CHEBI:30616"/>
    </ligand>
</feature>
<feature type="transmembrane region" description="Helical" evidence="3">
    <location>
        <begin position="184"/>
        <end position="204"/>
    </location>
</feature>
<dbReference type="InterPro" id="IPR017441">
    <property type="entry name" value="Protein_kinase_ATP_BS"/>
</dbReference>
<organism evidence="5 6">
    <name type="scientific">Alicyclobacillus macrosporangiidus</name>
    <dbReference type="NCBI Taxonomy" id="392015"/>
    <lineage>
        <taxon>Bacteria</taxon>
        <taxon>Bacillati</taxon>
        <taxon>Bacillota</taxon>
        <taxon>Bacilli</taxon>
        <taxon>Bacillales</taxon>
        <taxon>Alicyclobacillaceae</taxon>
        <taxon>Alicyclobacillus</taxon>
    </lineage>
</organism>